<keyword evidence="2" id="KW-1185">Reference proteome</keyword>
<dbReference type="PANTHER" id="PTHR33266:SF1">
    <property type="entry name" value="F-BOX DOMAIN-CONTAINING PROTEIN"/>
    <property type="match status" value="1"/>
</dbReference>
<dbReference type="EMBL" id="JARJCW010000071">
    <property type="protein sequence ID" value="KAJ7198778.1"/>
    <property type="molecule type" value="Genomic_DNA"/>
</dbReference>
<protein>
    <submittedName>
        <fullName evidence="1">Uncharacterized protein</fullName>
    </submittedName>
</protein>
<feature type="non-terminal residue" evidence="1">
    <location>
        <position position="1"/>
    </location>
</feature>
<evidence type="ECO:0000313" key="1">
    <source>
        <dbReference type="EMBL" id="KAJ7198778.1"/>
    </source>
</evidence>
<sequence length="630" mass="69936">GRIIATVQSSATGKSRLYYEIGETVIPAFVLCIRKFDDGDLIDPSQGWPPGDRPLVHYFQPHSKFTVSSEEIAAAFLGQLYKALAESARDGINCFSHLSPSLDVDPRNEFFEGVCREARKTLAMLKTVSQGQKTSAAWCEDLFRHYVEEPADVLGLKLQGRTRHPGADFLLVIDECAHLEKLGAQEKTPGNADWASFLTGFRRIVKAGDQIGASSRFWFILIDTHWATSYPISPKRAASACPIDGSRVALPPWVDLGFDVYKPNQPPTTPREGLSLDWLKKFGRPFFQRRPQSCGLDSYNVDHVIAAMSRRIHLPLTNDFASTAFQLTAVEKHMRYMRSIGWEDGMDDGMVRTAAPSEPVLSIAAANALLAFHPIYSNVLKNFLEHVLMREHLVDRGRLGETLASLVLVIARDAAACNWSNGFEYKNNFTTAERFVQPVTAMKFIEHLLPKLQSKHKEKFTTFGDQAWINFTHFGVLPHILSGTIPVALLVDAWCRGVAFQCAENQPIYDLLIPMYLGDLDDTFNHAKLSYVVIQVKARVVAAGKGNSGSLTGPMICMESAGVHKPAYIALLMDLGNLAAFEGSRSKVHVEFEAPVVPTIADAGISLHYESQESPRWVFHARGLKADTYP</sequence>
<proteinExistence type="predicted"/>
<evidence type="ECO:0000313" key="2">
    <source>
        <dbReference type="Proteomes" id="UP001219525"/>
    </source>
</evidence>
<organism evidence="1 2">
    <name type="scientific">Mycena pura</name>
    <dbReference type="NCBI Taxonomy" id="153505"/>
    <lineage>
        <taxon>Eukaryota</taxon>
        <taxon>Fungi</taxon>
        <taxon>Dikarya</taxon>
        <taxon>Basidiomycota</taxon>
        <taxon>Agaricomycotina</taxon>
        <taxon>Agaricomycetes</taxon>
        <taxon>Agaricomycetidae</taxon>
        <taxon>Agaricales</taxon>
        <taxon>Marasmiineae</taxon>
        <taxon>Mycenaceae</taxon>
        <taxon>Mycena</taxon>
    </lineage>
</organism>
<dbReference type="Proteomes" id="UP001219525">
    <property type="component" value="Unassembled WGS sequence"/>
</dbReference>
<feature type="non-terminal residue" evidence="1">
    <location>
        <position position="630"/>
    </location>
</feature>
<gene>
    <name evidence="1" type="ORF">GGX14DRAFT_665013</name>
</gene>
<comment type="caution">
    <text evidence="1">The sequence shown here is derived from an EMBL/GenBank/DDBJ whole genome shotgun (WGS) entry which is preliminary data.</text>
</comment>
<reference evidence="1" key="1">
    <citation type="submission" date="2023-03" db="EMBL/GenBank/DDBJ databases">
        <title>Massive genome expansion in bonnet fungi (Mycena s.s.) driven by repeated elements and novel gene families across ecological guilds.</title>
        <authorList>
            <consortium name="Lawrence Berkeley National Laboratory"/>
            <person name="Harder C.B."/>
            <person name="Miyauchi S."/>
            <person name="Viragh M."/>
            <person name="Kuo A."/>
            <person name="Thoen E."/>
            <person name="Andreopoulos B."/>
            <person name="Lu D."/>
            <person name="Skrede I."/>
            <person name="Drula E."/>
            <person name="Henrissat B."/>
            <person name="Morin E."/>
            <person name="Kohler A."/>
            <person name="Barry K."/>
            <person name="LaButti K."/>
            <person name="Morin E."/>
            <person name="Salamov A."/>
            <person name="Lipzen A."/>
            <person name="Mereny Z."/>
            <person name="Hegedus B."/>
            <person name="Baldrian P."/>
            <person name="Stursova M."/>
            <person name="Weitz H."/>
            <person name="Taylor A."/>
            <person name="Grigoriev I.V."/>
            <person name="Nagy L.G."/>
            <person name="Martin F."/>
            <person name="Kauserud H."/>
        </authorList>
    </citation>
    <scope>NUCLEOTIDE SEQUENCE</scope>
    <source>
        <strain evidence="1">9144</strain>
    </source>
</reference>
<name>A0AAD6Y816_9AGAR</name>
<dbReference type="AlphaFoldDB" id="A0AAD6Y816"/>
<dbReference type="PANTHER" id="PTHR33266">
    <property type="entry name" value="CHROMOSOME 15, WHOLE GENOME SHOTGUN SEQUENCE"/>
    <property type="match status" value="1"/>
</dbReference>
<accession>A0AAD6Y816</accession>